<dbReference type="SUPFAM" id="SSF82784">
    <property type="entry name" value="OsmC-like"/>
    <property type="match status" value="1"/>
</dbReference>
<reference evidence="1 2" key="1">
    <citation type="submission" date="2024-03" db="EMBL/GenBank/DDBJ databases">
        <title>Complete genome of BD2.</title>
        <authorList>
            <person name="Cao G."/>
        </authorList>
    </citation>
    <scope>NUCLEOTIDE SEQUENCE [LARGE SCALE GENOMIC DNA]</scope>
    <source>
        <strain evidence="1 2">BD2</strain>
    </source>
</reference>
<organism evidence="1 2">
    <name type="scientific">Ectopseudomonas mendocina</name>
    <name type="common">Pseudomonas mendocina</name>
    <dbReference type="NCBI Taxonomy" id="300"/>
    <lineage>
        <taxon>Bacteria</taxon>
        <taxon>Pseudomonadati</taxon>
        <taxon>Pseudomonadota</taxon>
        <taxon>Gammaproteobacteria</taxon>
        <taxon>Pseudomonadales</taxon>
        <taxon>Pseudomonadaceae</taxon>
        <taxon>Ectopseudomonas</taxon>
    </lineage>
</organism>
<dbReference type="PANTHER" id="PTHR39624">
    <property type="entry name" value="PROTEIN INVOLVED IN RIMO-MEDIATED BETA-METHYLTHIOLATION OF RIBOSOMAL PROTEIN S12 YCAO"/>
    <property type="match status" value="1"/>
</dbReference>
<dbReference type="EMBL" id="CP148074">
    <property type="protein sequence ID" value="WXL27501.1"/>
    <property type="molecule type" value="Genomic_DNA"/>
</dbReference>
<dbReference type="InterPro" id="IPR003718">
    <property type="entry name" value="OsmC/Ohr_fam"/>
</dbReference>
<dbReference type="PANTHER" id="PTHR39624:SF2">
    <property type="entry name" value="OSMC-LIKE PROTEIN"/>
    <property type="match status" value="1"/>
</dbReference>
<dbReference type="InterPro" id="IPR015946">
    <property type="entry name" value="KH_dom-like_a/b"/>
</dbReference>
<keyword evidence="2" id="KW-1185">Reference proteome</keyword>
<evidence type="ECO:0000313" key="2">
    <source>
        <dbReference type="Proteomes" id="UP001476583"/>
    </source>
</evidence>
<sequence length="134" mass="14764">MINVKTEKGLLHRIEIGAHTLHTDVSEALGGTGQAPDPHDYFDTALGACKALTLTLFAKQRGIPLESVDVQLSRDNSEERKGLYRLNVELNLHGVLEDAQREQLLRIADKCPIHKLMTSTEVEITTTLGETPHG</sequence>
<dbReference type="Gene3D" id="3.30.300.20">
    <property type="match status" value="1"/>
</dbReference>
<proteinExistence type="predicted"/>
<protein>
    <submittedName>
        <fullName evidence="1">OsmC family protein</fullName>
    </submittedName>
</protein>
<accession>A0ABZ2RS30</accession>
<evidence type="ECO:0000313" key="1">
    <source>
        <dbReference type="EMBL" id="WXL27501.1"/>
    </source>
</evidence>
<name>A0ABZ2RS30_ECTME</name>
<dbReference type="Proteomes" id="UP001476583">
    <property type="component" value="Chromosome"/>
</dbReference>
<dbReference type="InterPro" id="IPR036102">
    <property type="entry name" value="OsmC/Ohrsf"/>
</dbReference>
<dbReference type="Pfam" id="PF02566">
    <property type="entry name" value="OsmC"/>
    <property type="match status" value="1"/>
</dbReference>
<gene>
    <name evidence="1" type="ORF">WG219_08620</name>
</gene>